<dbReference type="PROSITE" id="PS00615">
    <property type="entry name" value="C_TYPE_LECTIN_1"/>
    <property type="match status" value="1"/>
</dbReference>
<dbReference type="SUPFAM" id="SSF56112">
    <property type="entry name" value="Protein kinase-like (PK-like)"/>
    <property type="match status" value="1"/>
</dbReference>
<dbReference type="InterPro" id="IPR000719">
    <property type="entry name" value="Prot_kinase_dom"/>
</dbReference>
<dbReference type="RefSeq" id="XP_065660551.1">
    <property type="nucleotide sequence ID" value="XM_065804479.1"/>
</dbReference>
<gene>
    <name evidence="7" type="primary">LOC136084480</name>
</gene>
<dbReference type="PANTHER" id="PTHR24416:SF583">
    <property type="entry name" value="RECEPTOR PROTEIN-TYROSINE KINASE"/>
    <property type="match status" value="1"/>
</dbReference>
<evidence type="ECO:0000259" key="5">
    <source>
        <dbReference type="PROSITE" id="PS50041"/>
    </source>
</evidence>
<dbReference type="InterPro" id="IPR011009">
    <property type="entry name" value="Kinase-like_dom_sf"/>
</dbReference>
<dbReference type="InterPro" id="IPR016187">
    <property type="entry name" value="CTDL_fold"/>
</dbReference>
<keyword evidence="1" id="KW-1015">Disulfide bond</keyword>
<dbReference type="CDD" id="cd00037">
    <property type="entry name" value="CLECT"/>
    <property type="match status" value="2"/>
</dbReference>
<dbReference type="Proteomes" id="UP001652625">
    <property type="component" value="Chromosome 09"/>
</dbReference>
<keyword evidence="2" id="KW-0812">Transmembrane</keyword>
<dbReference type="SUPFAM" id="SSF56436">
    <property type="entry name" value="C-type lectin-like"/>
    <property type="match status" value="2"/>
</dbReference>
<evidence type="ECO:0000256" key="2">
    <source>
        <dbReference type="SAM" id="Phobius"/>
    </source>
</evidence>
<accession>A0ABM4CFR1</accession>
<dbReference type="InterPro" id="IPR050122">
    <property type="entry name" value="RTK"/>
</dbReference>
<dbReference type="GeneID" id="136084480"/>
<dbReference type="PROSITE" id="PS50011">
    <property type="entry name" value="PROTEIN_KINASE_DOM"/>
    <property type="match status" value="1"/>
</dbReference>
<evidence type="ECO:0000313" key="7">
    <source>
        <dbReference type="RefSeq" id="XP_065660551.1"/>
    </source>
</evidence>
<dbReference type="SMART" id="SM00034">
    <property type="entry name" value="CLECT"/>
    <property type="match status" value="2"/>
</dbReference>
<dbReference type="Gene3D" id="3.10.100.10">
    <property type="entry name" value="Mannose-Binding Protein A, subunit A"/>
    <property type="match status" value="2"/>
</dbReference>
<organism evidence="6 7">
    <name type="scientific">Hydra vulgaris</name>
    <name type="common">Hydra</name>
    <name type="synonym">Hydra attenuata</name>
    <dbReference type="NCBI Taxonomy" id="6087"/>
    <lineage>
        <taxon>Eukaryota</taxon>
        <taxon>Metazoa</taxon>
        <taxon>Cnidaria</taxon>
        <taxon>Hydrozoa</taxon>
        <taxon>Hydroidolina</taxon>
        <taxon>Anthoathecata</taxon>
        <taxon>Aplanulata</taxon>
        <taxon>Hydridae</taxon>
        <taxon>Hydra</taxon>
    </lineage>
</organism>
<dbReference type="PROSITE" id="PS50041">
    <property type="entry name" value="C_TYPE_LECTIN_2"/>
    <property type="match status" value="2"/>
</dbReference>
<dbReference type="Gene3D" id="3.30.200.20">
    <property type="entry name" value="Phosphorylase Kinase, domain 1"/>
    <property type="match status" value="1"/>
</dbReference>
<keyword evidence="6" id="KW-1185">Reference proteome</keyword>
<feature type="domain" description="C-type lectin" evidence="5">
    <location>
        <begin position="31"/>
        <end position="144"/>
    </location>
</feature>
<dbReference type="InterPro" id="IPR001304">
    <property type="entry name" value="C-type_lectin-like"/>
</dbReference>
<dbReference type="CDD" id="cd00192">
    <property type="entry name" value="PTKc"/>
    <property type="match status" value="1"/>
</dbReference>
<name>A0ABM4CFR1_HYDVU</name>
<dbReference type="InterPro" id="IPR008266">
    <property type="entry name" value="Tyr_kinase_AS"/>
</dbReference>
<dbReference type="SMART" id="SM00220">
    <property type="entry name" value="S_TKc"/>
    <property type="match status" value="1"/>
</dbReference>
<dbReference type="InterPro" id="IPR016186">
    <property type="entry name" value="C-type_lectin-like/link_sf"/>
</dbReference>
<dbReference type="InterPro" id="IPR001245">
    <property type="entry name" value="Ser-Thr/Tyr_kinase_cat_dom"/>
</dbReference>
<keyword evidence="2" id="KW-1133">Transmembrane helix</keyword>
<dbReference type="SMART" id="SM00219">
    <property type="entry name" value="TyrKc"/>
    <property type="match status" value="1"/>
</dbReference>
<feature type="domain" description="Protein kinase" evidence="4">
    <location>
        <begin position="360"/>
        <end position="700"/>
    </location>
</feature>
<keyword evidence="2" id="KW-0472">Membrane</keyword>
<evidence type="ECO:0000259" key="4">
    <source>
        <dbReference type="PROSITE" id="PS50011"/>
    </source>
</evidence>
<dbReference type="PANTHER" id="PTHR24416">
    <property type="entry name" value="TYROSINE-PROTEIN KINASE RECEPTOR"/>
    <property type="match status" value="1"/>
</dbReference>
<feature type="chain" id="PRO_5045901181" evidence="3">
    <location>
        <begin position="21"/>
        <end position="789"/>
    </location>
</feature>
<evidence type="ECO:0000313" key="6">
    <source>
        <dbReference type="Proteomes" id="UP001652625"/>
    </source>
</evidence>
<reference evidence="7" key="1">
    <citation type="submission" date="2025-08" db="UniProtKB">
        <authorList>
            <consortium name="RefSeq"/>
        </authorList>
    </citation>
    <scope>IDENTIFICATION</scope>
</reference>
<evidence type="ECO:0000256" key="1">
    <source>
        <dbReference type="ARBA" id="ARBA00023157"/>
    </source>
</evidence>
<protein>
    <submittedName>
        <fullName evidence="7">Myoblast growth factor receptor egl-15-like isoform X1</fullName>
    </submittedName>
</protein>
<dbReference type="Pfam" id="PF07714">
    <property type="entry name" value="PK_Tyr_Ser-Thr"/>
    <property type="match status" value="1"/>
</dbReference>
<dbReference type="PROSITE" id="PS00109">
    <property type="entry name" value="PROTEIN_KINASE_TYR"/>
    <property type="match status" value="1"/>
</dbReference>
<feature type="domain" description="C-type lectin" evidence="5">
    <location>
        <begin position="156"/>
        <end position="275"/>
    </location>
</feature>
<dbReference type="Pfam" id="PF00059">
    <property type="entry name" value="Lectin_C"/>
    <property type="match status" value="2"/>
</dbReference>
<feature type="signal peptide" evidence="3">
    <location>
        <begin position="1"/>
        <end position="20"/>
    </location>
</feature>
<dbReference type="InterPro" id="IPR018378">
    <property type="entry name" value="C-type_lectin_CS"/>
</dbReference>
<evidence type="ECO:0000256" key="3">
    <source>
        <dbReference type="SAM" id="SignalP"/>
    </source>
</evidence>
<dbReference type="InterPro" id="IPR020635">
    <property type="entry name" value="Tyr_kinase_cat_dom"/>
</dbReference>
<proteinExistence type="predicted"/>
<feature type="transmembrane region" description="Helical" evidence="2">
    <location>
        <begin position="300"/>
        <end position="324"/>
    </location>
</feature>
<dbReference type="Gene3D" id="1.10.510.10">
    <property type="entry name" value="Transferase(Phosphotransferase) domain 1"/>
    <property type="match status" value="1"/>
</dbReference>
<sequence>MKISVFIAFISMYSILNISSTWDCPIGWFDYKNDCYFFSSSPKKNWKDALFSCQKYEGNLLSIEDENENAFILNFLENGNVNHFWIGLKALPRKYVWSDNTSLLFFNWSNTEPDNNGGIENCVKISTDGWIDNYCNNSFGFICKAKRSHVNCSNGFRDYCYIFSSTDATFVEQNWNDSLSSCQKYGGNLLSISDEAENSFILNFIKNDSFKEKHFWIGLYALQRTFVWSDNTSSEFSSWSDGQPDNSNGTQDCVVISRNGWNDRTCALNYGFICKVKKVSLLKLASNQISPQASDNRNKVVVPVLVTLFVLLSILFVIIALRVYKKKVKCKKSKQMHSFDSDMDCEKLSVDDWEIFPENFVFDKKVGEGAFGTVFIAKINHKVLSKRFKTYHKYGDVLPDIKEVNVVNVAVKLLKDSADPSEYNDFCEEINLMKGIGYHKNILNMIGCSTIKKPLCLIVEYMENGDLLSFLRKRRTKLFASKVDAECKVDGAASFIYTQSYQNTLETIISENYSSEVMPNEIAVDEIGNITPEDLLCFAWQVASGMEYLSCIKLVHRDLAARNILVGAEKNIKISDFGLTRKVNDELNYLGSKNRRLPVKWMSVEAIFDQTFTSYSDVWAYGVVLYEIVTLGGTPYPSINNCELLALLKSGYRMDRPENCSELLYDIMLHCWNEDPLKRPTFTEIRERFDEIISQNESYFNFEIDEKNMFYNVASFKSLSSETGMALQEKTLQVSLHSESNKDVEITNEKQIYFSNENFASPEFSKSEIKTSPSAGLFNYAFHEEITEI</sequence>
<keyword evidence="3" id="KW-0732">Signal</keyword>